<proteinExistence type="predicted"/>
<protein>
    <recommendedName>
        <fullName evidence="4">Cytochrome c-552/4 domain-containing protein</fullName>
    </recommendedName>
</protein>
<dbReference type="OrthoDB" id="5558004at2"/>
<gene>
    <name evidence="2" type="ORF">COL8621_02553</name>
</gene>
<evidence type="ECO:0000313" key="3">
    <source>
        <dbReference type="Proteomes" id="UP000202922"/>
    </source>
</evidence>
<keyword evidence="1" id="KW-0732">Signal</keyword>
<reference evidence="3" key="1">
    <citation type="submission" date="2017-05" db="EMBL/GenBank/DDBJ databases">
        <authorList>
            <person name="Rodrigo-Torres L."/>
            <person name="Arahal R. D."/>
            <person name="Lucena T."/>
        </authorList>
    </citation>
    <scope>NUCLEOTIDE SEQUENCE [LARGE SCALE GENOMIC DNA]</scope>
    <source>
        <strain evidence="3">CECT 8621</strain>
    </source>
</reference>
<dbReference type="InterPro" id="IPR036280">
    <property type="entry name" value="Multihaem_cyt_sf"/>
</dbReference>
<dbReference type="AlphaFoldDB" id="A0A238KNQ3"/>
<dbReference type="SUPFAM" id="SSF48695">
    <property type="entry name" value="Multiheme cytochromes"/>
    <property type="match status" value="1"/>
</dbReference>
<evidence type="ECO:0000313" key="2">
    <source>
        <dbReference type="EMBL" id="SMX44425.1"/>
    </source>
</evidence>
<dbReference type="RefSeq" id="WP_093967690.1">
    <property type="nucleotide sequence ID" value="NZ_FXYE01000002.1"/>
</dbReference>
<feature type="chain" id="PRO_5013144862" description="Cytochrome c-552/4 domain-containing protein" evidence="1">
    <location>
        <begin position="19"/>
        <end position="307"/>
    </location>
</feature>
<evidence type="ECO:0000256" key="1">
    <source>
        <dbReference type="SAM" id="SignalP"/>
    </source>
</evidence>
<keyword evidence="3" id="KW-1185">Reference proteome</keyword>
<dbReference type="Proteomes" id="UP000202922">
    <property type="component" value="Unassembled WGS sequence"/>
</dbReference>
<accession>A0A238KNQ3</accession>
<evidence type="ECO:0008006" key="4">
    <source>
        <dbReference type="Google" id="ProtNLM"/>
    </source>
</evidence>
<name>A0A238KNQ3_9RHOB</name>
<dbReference type="EMBL" id="FXYE01000002">
    <property type="protein sequence ID" value="SMX44425.1"/>
    <property type="molecule type" value="Genomic_DNA"/>
</dbReference>
<sequence>MRALLVLTLFLIAGAASAENSITEYAKACEAEVGPLPAFSCKTGVPVPITVNGNPVTEFKSHMECDRPALLPNGDESDGQCVPHSRILDLSTEKLQISAMCRQKMIRAPESTSYDEIDVIAHNPATGATCWFQAKAEVGAVIDGENVASPTEARDTKFWKSPEDVADDGCGNCHDNDPFMFSPFVGQVWGAVPVNPMGAYFHVGHKFGFGEWPTKTMNLRDNTCLGCHRIGIRETCGNLTDWMTGHKIPEGADAWARNFPATNAMPPEHGLTMPAWITVQKRSVDQIRSCCADPDQPQCQLTELPRY</sequence>
<organism evidence="2 3">
    <name type="scientific">Actibacterium lipolyticum</name>
    <dbReference type="NCBI Taxonomy" id="1524263"/>
    <lineage>
        <taxon>Bacteria</taxon>
        <taxon>Pseudomonadati</taxon>
        <taxon>Pseudomonadota</taxon>
        <taxon>Alphaproteobacteria</taxon>
        <taxon>Rhodobacterales</taxon>
        <taxon>Roseobacteraceae</taxon>
        <taxon>Actibacterium</taxon>
    </lineage>
</organism>
<feature type="signal peptide" evidence="1">
    <location>
        <begin position="1"/>
        <end position="18"/>
    </location>
</feature>